<dbReference type="RefSeq" id="WP_191928354.1">
    <property type="nucleotide sequence ID" value="NZ_JACYMQ010000021.1"/>
</dbReference>
<keyword evidence="2" id="KW-1185">Reference proteome</keyword>
<proteinExistence type="predicted"/>
<accession>A0ABR8ZZQ9</accession>
<comment type="caution">
    <text evidence="1">The sequence shown here is derived from an EMBL/GenBank/DDBJ whole genome shotgun (WGS) entry which is preliminary data.</text>
</comment>
<dbReference type="EMBL" id="JACYNN010000030">
    <property type="protein sequence ID" value="MBD8109026.1"/>
    <property type="molecule type" value="Genomic_DNA"/>
</dbReference>
<evidence type="ECO:0000313" key="1">
    <source>
        <dbReference type="EMBL" id="MBD8109026.1"/>
    </source>
</evidence>
<protein>
    <submittedName>
        <fullName evidence="1">Uncharacterized protein</fullName>
    </submittedName>
</protein>
<dbReference type="Proteomes" id="UP000661012">
    <property type="component" value="Unassembled WGS sequence"/>
</dbReference>
<reference evidence="1 2" key="1">
    <citation type="journal article" date="2020" name="FEMS Microbiol. Ecol.">
        <title>Temporal dynamics of bacterial communities during seed development and maturation.</title>
        <authorList>
            <person name="Chesneau G."/>
            <person name="Torres-Cortes G."/>
            <person name="Briand M."/>
            <person name="Darrasse A."/>
            <person name="Preveaux A."/>
            <person name="Marais C."/>
            <person name="Jacques M.A."/>
            <person name="Shade A."/>
            <person name="Barret M."/>
        </authorList>
    </citation>
    <scope>NUCLEOTIDE SEQUENCE [LARGE SCALE GENOMIC DNA]</scope>
    <source>
        <strain evidence="1 2">CFBP13732</strain>
    </source>
</reference>
<organism evidence="1 2">
    <name type="scientific">Erwinia persicina</name>
    <dbReference type="NCBI Taxonomy" id="55211"/>
    <lineage>
        <taxon>Bacteria</taxon>
        <taxon>Pseudomonadati</taxon>
        <taxon>Pseudomonadota</taxon>
        <taxon>Gammaproteobacteria</taxon>
        <taxon>Enterobacterales</taxon>
        <taxon>Erwiniaceae</taxon>
        <taxon>Erwinia</taxon>
    </lineage>
</organism>
<name>A0ABR8ZZQ9_9GAMM</name>
<evidence type="ECO:0000313" key="2">
    <source>
        <dbReference type="Proteomes" id="UP000661012"/>
    </source>
</evidence>
<sequence length="70" mass="8023">MKKIGKPPSTAMVYIGNARYQLMDKIAREISFEAGYTVRSSTLVQYLIDNFTDLARVSILEDLSIRHEKE</sequence>
<gene>
    <name evidence="1" type="ORF">IFT93_21900</name>
</gene>